<dbReference type="PANTHER" id="PTHR33840:SF2">
    <property type="entry name" value="TLE1 PHOSPHOLIPASE DOMAIN-CONTAINING PROTEIN"/>
    <property type="match status" value="1"/>
</dbReference>
<comment type="caution">
    <text evidence="3">The sequence shown here is derived from an EMBL/GenBank/DDBJ whole genome shotgun (WGS) entry which is preliminary data.</text>
</comment>
<sequence length="2454" mass="277885">MHPLFSMDDEHEGDPQSNSGFLSTDPASRIPKLSEESLWNCEDCKESDRAGRPRRRILVVCFDGTDNQFGKKNSNVVQFSSYIVDDEDQIPYYNSGVGTSYTKESGKFWNYMTTALDNNIDKAIAWHFEKVLLGGYRFLVDNFKPGYRIFIFEFSRGAYQARTLAAMIAKVGLLRKGNVEQIPFAYELYCSIREEAEGDAKNVHANTSERDRSGDRSDTRHKDFPNHRQKDSSNEDLSDKDLAEMFKKSFARKGARVHYLGLWDAVSSVGPFRNSHLPGTKSTHEHVCYIRHALALDERRVKFSPEYVVLGPEEERGARIKEVWFSGCHSDVGGGVEHNIGLDRTSPSFVWMAKEAQAHGLRMVHVPDWSDSLILRGPNFRKDSLRGFWHCVEYLPVGWNSYSHPSSPHPITNWRPHRGRGREILVHQHIHISVLLEHLASYYRPKALVMSKSDMTWKKWTKWKNWTGLLEDVAMLRNDPEIKIEMESIDTEGVDKIVKAAIGEPTSTSRTITDGGQSMESNHDLADVSLMNRKYLEIMSNSRVGAESISNYLAEPNVLFRELIKRQPSTSWKVLSNLVSQDGRLPLPFLHSDNPLPVNVRWQKAICLASILYGHFIQTCQAAKLDKVHMYSSDVTEQNLVQTCEAQLDRVRTYLFNDFTEGNLDASVTRHLRNSEASVLEALAIIRGNDVLDTIRQVVNERTQLETQYGGFKLDLTLSQINVSKLLIGIQRGQRLVYLNIPRYSGPMDVIKAHLVLSKALTTLSENRYTILGHDGMMAARESITVSEILVDAIEAVNLSPRATESRSIALNVISKCYLDDGDLRTAIEMASGAVESARCRPCEEDEEDEDSRSITHQPSVLAISLITLSRCQLALRHTGKMFAAISEAITLLRDHSKETPEIETYLAAALELRAISHDDSPEARRDQKEASALRVTHLKARLHDRAHEYADFAYILEYFGFNQSASHPPEALRILHRQAKLMEEIRFKLNSAQYDSQGSRITFPKTRSPLITFSDWLASMGQYDAVTEFANGALRLYEHEPTSRLMYQGDIAFIYRHLSDYHTCLHNYHKAKICIEKSVDNYDKQLFGSERVSSLQRLSELRYQEGQQQNSLQCTSDAIDLCNDLCTGEKPPDANTLQLLSSRLARHLAMSRGDLMGDDIRMVTKMLKVFRTVANDFRQSMLFNADGNPPGSHRARHISVLPEVPQSSHHLLVFDIFQSWRQSPHDDTIYKELEEKAQTADGARAILMQSGFLDVLCKKIPVKGQLIWPILLKLAIHDSGYCLVRLPSLINTIDQVLRRGKCSIVDEMGLKTLASRYNQLPLPRFDGTVERYPNSVTSDGTWSLYAAISSLYFTRYLLCCNRKDLKSASKRFKTAFTSKSFRPLESLYDLNIRGCRSTLLEARGCQQSLRKVVEIRRKLHEKSSNFTHLLDLVHSSLSLATMRVHRQLGEVYDVTRDIAARRHIPNDERELANLLTSLSAALHKLGLWNDAYQIAEESVTLLRRHIGADDPALDLAAALDNFAMRLYDTGRYHEAIKESQIAVTMWRTLIQHGTWFTDQPNSAQERTRTSKPGQRDSERFFGGVSSSLRTLLFARRAIGWDGESFSEIVEFLERHRPVVAKLSIPVLASFDLTLYECRVDLRRDSIALDNLENAVSSFRQLANGRPLEFGAQFLALLRALSNHYRDLYSYGRALSAAEQAVDYCRRFASAYPHRFDPELASSLIDLSNRHHDRYSYEEASKNAEEAVVLLRSLAKGYPLVFEAKLASALTILSNHYHDMGLHHEALTAAQVSADLLNPLEQVERQVFAPHLASSFQTLSNRYHDMGSDDGALTAADNAVSILKPFVPTMAYEFVRPQSASSLQIHLDRYPDLHSYDTAFTCFTAHQDASYLLRPLDQDARCGPSWQFEYLLQTLSRRYCDLGVDDGALAAAQAAVTMSQRLKPVHSSTNKNRLASSLRTLLNCHRSFGRYGLAVQIFPDCTPEVASSLVTLSYCHRDLGPSHYADALDIAQDAVKVFTNLGPNILQPQLASSLHTLSNRYLDQGLYDEAFRVAGQAVQKFGDLVQSGGPVFIPYWASSLTTYSAICRDRGYTLNALEYVEQAVKILQTPGEQIAFEAKPQLALSLITLSNCRHDLGQSAPALQVAEDASRLLEHDRNSVVGLLLKISSAKCYRDHGRYDDALTSARDAVEGFWECTRIRPYVFKSWLALSLTTLSECHQAVNEYDDGRSTSQEAVKIYKELSSEVGEDMFRPPLVSSLDVLANCYHREQNYQQAIHVAQEALSIFYDIPSEDQQEIVIRHFASSLSILSICHCQLQEYDKAAEYARQILDLLRKLDVNSQQWRIEATDLFNDLKRDYPIRYEQALWRSFLSSGYHAVGRYKEAIDQIEISITHYDNLLNTPDRSQIDQAIEHDRDRAANLRNKYRAALAGDEKVGDELIVMAEREGESQVMGH</sequence>
<evidence type="ECO:0000256" key="1">
    <source>
        <dbReference type="SAM" id="MobiDB-lite"/>
    </source>
</evidence>
<name>A0AAD5UTB3_9APHY</name>
<feature type="region of interest" description="Disordered" evidence="1">
    <location>
        <begin position="200"/>
        <end position="236"/>
    </location>
</feature>
<dbReference type="EMBL" id="JANAWD010000890">
    <property type="protein sequence ID" value="KAJ3475242.1"/>
    <property type="molecule type" value="Genomic_DNA"/>
</dbReference>
<accession>A0AAD5UTB3</accession>
<evidence type="ECO:0000259" key="2">
    <source>
        <dbReference type="Pfam" id="PF09994"/>
    </source>
</evidence>
<gene>
    <name evidence="3" type="ORF">NLI96_g11963</name>
</gene>
<dbReference type="SUPFAM" id="SSF48371">
    <property type="entry name" value="ARM repeat"/>
    <property type="match status" value="1"/>
</dbReference>
<feature type="region of interest" description="Disordered" evidence="1">
    <location>
        <begin position="1560"/>
        <end position="1579"/>
    </location>
</feature>
<reference evidence="3" key="1">
    <citation type="submission" date="2022-07" db="EMBL/GenBank/DDBJ databases">
        <title>Genome Sequence of Physisporinus lineatus.</title>
        <authorList>
            <person name="Buettner E."/>
        </authorList>
    </citation>
    <scope>NUCLEOTIDE SEQUENCE</scope>
    <source>
        <strain evidence="3">VT162</strain>
    </source>
</reference>
<dbReference type="InterPro" id="IPR019734">
    <property type="entry name" value="TPR_rpt"/>
</dbReference>
<dbReference type="InterPro" id="IPR016024">
    <property type="entry name" value="ARM-type_fold"/>
</dbReference>
<dbReference type="Gene3D" id="1.25.40.10">
    <property type="entry name" value="Tetratricopeptide repeat domain"/>
    <property type="match status" value="5"/>
</dbReference>
<protein>
    <recommendedName>
        <fullName evidence="2">T6SS Phospholipase effector Tle1-like catalytic domain-containing protein</fullName>
    </recommendedName>
</protein>
<keyword evidence="4" id="KW-1185">Reference proteome</keyword>
<feature type="region of interest" description="Disordered" evidence="1">
    <location>
        <begin position="1"/>
        <end position="28"/>
    </location>
</feature>
<dbReference type="PANTHER" id="PTHR33840">
    <property type="match status" value="1"/>
</dbReference>
<organism evidence="3 4">
    <name type="scientific">Meripilus lineatus</name>
    <dbReference type="NCBI Taxonomy" id="2056292"/>
    <lineage>
        <taxon>Eukaryota</taxon>
        <taxon>Fungi</taxon>
        <taxon>Dikarya</taxon>
        <taxon>Basidiomycota</taxon>
        <taxon>Agaricomycotina</taxon>
        <taxon>Agaricomycetes</taxon>
        <taxon>Polyporales</taxon>
        <taxon>Meripilaceae</taxon>
        <taxon>Meripilus</taxon>
    </lineage>
</organism>
<feature type="domain" description="T6SS Phospholipase effector Tle1-like catalytic" evidence="2">
    <location>
        <begin position="57"/>
        <end position="355"/>
    </location>
</feature>
<dbReference type="SUPFAM" id="SSF48452">
    <property type="entry name" value="TPR-like"/>
    <property type="match status" value="3"/>
</dbReference>
<dbReference type="Proteomes" id="UP001212997">
    <property type="component" value="Unassembled WGS sequence"/>
</dbReference>
<dbReference type="Pfam" id="PF13374">
    <property type="entry name" value="TPR_10"/>
    <property type="match status" value="1"/>
</dbReference>
<proteinExistence type="predicted"/>
<dbReference type="InterPro" id="IPR011990">
    <property type="entry name" value="TPR-like_helical_dom_sf"/>
</dbReference>
<feature type="compositionally biased region" description="Polar residues" evidence="1">
    <location>
        <begin position="15"/>
        <end position="26"/>
    </location>
</feature>
<dbReference type="SMART" id="SM00028">
    <property type="entry name" value="TPR"/>
    <property type="match status" value="7"/>
</dbReference>
<feature type="compositionally biased region" description="Basic and acidic residues" evidence="1">
    <location>
        <begin position="1566"/>
        <end position="1579"/>
    </location>
</feature>
<evidence type="ECO:0000313" key="3">
    <source>
        <dbReference type="EMBL" id="KAJ3475242.1"/>
    </source>
</evidence>
<dbReference type="Pfam" id="PF09994">
    <property type="entry name" value="T6SS_Tle1-like_cat"/>
    <property type="match status" value="1"/>
</dbReference>
<dbReference type="InterPro" id="IPR018712">
    <property type="entry name" value="Tle1-like_cat"/>
</dbReference>
<evidence type="ECO:0000313" key="4">
    <source>
        <dbReference type="Proteomes" id="UP001212997"/>
    </source>
</evidence>